<name>A0A1F5MJK0_9BACT</name>
<dbReference type="PANTHER" id="PTHR13887">
    <property type="entry name" value="GLUTATHIONE S-TRANSFERASE KAPPA"/>
    <property type="match status" value="1"/>
</dbReference>
<accession>A0A1F5MJK0</accession>
<comment type="caution">
    <text evidence="8">The sequence shown here is derived from an EMBL/GenBank/DDBJ whole genome shotgun (WGS) entry which is preliminary data.</text>
</comment>
<dbReference type="Gene3D" id="3.40.30.10">
    <property type="entry name" value="Glutaredoxin"/>
    <property type="match status" value="1"/>
</dbReference>
<evidence type="ECO:0000256" key="4">
    <source>
        <dbReference type="ARBA" id="ARBA00023157"/>
    </source>
</evidence>
<evidence type="ECO:0000256" key="5">
    <source>
        <dbReference type="ARBA" id="ARBA00023284"/>
    </source>
</evidence>
<evidence type="ECO:0000256" key="2">
    <source>
        <dbReference type="ARBA" id="ARBA00022729"/>
    </source>
</evidence>
<gene>
    <name evidence="8" type="ORF">A3B49_01775</name>
</gene>
<keyword evidence="5" id="KW-0676">Redox-active center</keyword>
<comment type="similarity">
    <text evidence="1">Belongs to the thioredoxin family. DsbA subfamily.</text>
</comment>
<reference evidence="8 9" key="1">
    <citation type="journal article" date="2016" name="Nat. Commun.">
        <title>Thousands of microbial genomes shed light on interconnected biogeochemical processes in an aquifer system.</title>
        <authorList>
            <person name="Anantharaman K."/>
            <person name="Brown C.T."/>
            <person name="Hug L.A."/>
            <person name="Sharon I."/>
            <person name="Castelle C.J."/>
            <person name="Probst A.J."/>
            <person name="Thomas B.C."/>
            <person name="Singh A."/>
            <person name="Wilkins M.J."/>
            <person name="Karaoz U."/>
            <person name="Brodie E.L."/>
            <person name="Williams K.H."/>
            <person name="Hubbard S.S."/>
            <person name="Banfield J.F."/>
        </authorList>
    </citation>
    <scope>NUCLEOTIDE SEQUENCE [LARGE SCALE GENOMIC DNA]</scope>
</reference>
<dbReference type="GO" id="GO:0016491">
    <property type="term" value="F:oxidoreductase activity"/>
    <property type="evidence" value="ECO:0007669"/>
    <property type="project" value="UniProtKB-KW"/>
</dbReference>
<feature type="transmembrane region" description="Helical" evidence="6">
    <location>
        <begin position="7"/>
        <end position="26"/>
    </location>
</feature>
<dbReference type="Proteomes" id="UP000178017">
    <property type="component" value="Unassembled WGS sequence"/>
</dbReference>
<dbReference type="AlphaFoldDB" id="A0A1F5MJK0"/>
<dbReference type="PROSITE" id="PS51352">
    <property type="entry name" value="THIOREDOXIN_2"/>
    <property type="match status" value="1"/>
</dbReference>
<keyword evidence="6" id="KW-0812">Transmembrane</keyword>
<evidence type="ECO:0000313" key="8">
    <source>
        <dbReference type="EMBL" id="OGE65523.1"/>
    </source>
</evidence>
<dbReference type="InterPro" id="IPR036249">
    <property type="entry name" value="Thioredoxin-like_sf"/>
</dbReference>
<dbReference type="EMBL" id="MFDO01000016">
    <property type="protein sequence ID" value="OGE65523.1"/>
    <property type="molecule type" value="Genomic_DNA"/>
</dbReference>
<evidence type="ECO:0000259" key="7">
    <source>
        <dbReference type="PROSITE" id="PS51352"/>
    </source>
</evidence>
<feature type="domain" description="Thioredoxin" evidence="7">
    <location>
        <begin position="26"/>
        <end position="174"/>
    </location>
</feature>
<dbReference type="Pfam" id="PF13462">
    <property type="entry name" value="Thioredoxin_4"/>
    <property type="match status" value="1"/>
</dbReference>
<keyword evidence="2" id="KW-0732">Signal</keyword>
<evidence type="ECO:0000313" key="9">
    <source>
        <dbReference type="Proteomes" id="UP000178017"/>
    </source>
</evidence>
<protein>
    <recommendedName>
        <fullName evidence="7">Thioredoxin domain-containing protein</fullName>
    </recommendedName>
</protein>
<evidence type="ECO:0000256" key="3">
    <source>
        <dbReference type="ARBA" id="ARBA00023002"/>
    </source>
</evidence>
<sequence length="212" mass="23323">MSTDAKILSVIGIVTTLVLAGGVFLLNRSITTPTATITTDSPNLIRNDSYQTATGSAKVNLVEFGDYQCPACASAHQVVKSVMTLDVNFVFRHFPLPLHKNAVIASLAAEAAGVQGKYWEMHNFLYEDQANWSESSNPKEVFLGYAGKIQLDIDKFSQDIESPQLKSKIERDRLDGISLGINATPTFFINGEKLAGMPNFTQFKNMIQEKSR</sequence>
<keyword evidence="3" id="KW-0560">Oxidoreductase</keyword>
<keyword evidence="6" id="KW-0472">Membrane</keyword>
<dbReference type="SUPFAM" id="SSF52833">
    <property type="entry name" value="Thioredoxin-like"/>
    <property type="match status" value="1"/>
</dbReference>
<keyword evidence="6" id="KW-1133">Transmembrane helix</keyword>
<keyword evidence="4" id="KW-1015">Disulfide bond</keyword>
<dbReference type="InterPro" id="IPR012336">
    <property type="entry name" value="Thioredoxin-like_fold"/>
</dbReference>
<proteinExistence type="inferred from homology"/>
<evidence type="ECO:0000256" key="1">
    <source>
        <dbReference type="ARBA" id="ARBA00005791"/>
    </source>
</evidence>
<dbReference type="InterPro" id="IPR013766">
    <property type="entry name" value="Thioredoxin_domain"/>
</dbReference>
<evidence type="ECO:0000256" key="6">
    <source>
        <dbReference type="SAM" id="Phobius"/>
    </source>
</evidence>
<organism evidence="8 9">
    <name type="scientific">Candidatus Daviesbacteria bacterium RIFCSPLOWO2_01_FULL_40_24</name>
    <dbReference type="NCBI Taxonomy" id="1797787"/>
    <lineage>
        <taxon>Bacteria</taxon>
        <taxon>Candidatus Daviesiibacteriota</taxon>
    </lineage>
</organism>
<dbReference type="PANTHER" id="PTHR13887:SF14">
    <property type="entry name" value="DISULFIDE BOND FORMATION PROTEIN D"/>
    <property type="match status" value="1"/>
</dbReference>